<name>A0A2S8F8W3_9BACT</name>
<dbReference type="EMBL" id="PUHY01000016">
    <property type="protein sequence ID" value="PQO28585.1"/>
    <property type="molecule type" value="Genomic_DNA"/>
</dbReference>
<dbReference type="RefSeq" id="WP_105333253.1">
    <property type="nucleotide sequence ID" value="NZ_PUHY01000016.1"/>
</dbReference>
<evidence type="ECO:0000313" key="2">
    <source>
        <dbReference type="Proteomes" id="UP000238322"/>
    </source>
</evidence>
<proteinExistence type="predicted"/>
<dbReference type="OrthoDB" id="291621at2"/>
<reference evidence="1 2" key="1">
    <citation type="submission" date="2018-02" db="EMBL/GenBank/DDBJ databases">
        <title>Comparative genomes isolates from brazilian mangrove.</title>
        <authorList>
            <person name="Araujo J.E."/>
            <person name="Taketani R.G."/>
            <person name="Silva M.C.P."/>
            <person name="Loureco M.V."/>
            <person name="Andreote F.D."/>
        </authorList>
    </citation>
    <scope>NUCLEOTIDE SEQUENCE [LARGE SCALE GENOMIC DNA]</scope>
    <source>
        <strain evidence="1 2">Hex-1 MGV</strain>
    </source>
</reference>
<dbReference type="Proteomes" id="UP000238322">
    <property type="component" value="Unassembled WGS sequence"/>
</dbReference>
<evidence type="ECO:0000313" key="1">
    <source>
        <dbReference type="EMBL" id="PQO28585.1"/>
    </source>
</evidence>
<sequence length="98" mass="11428">MVNNLKQIPSPKRMRREDVIRTVRRRIDNCRHGFMFRKVTAEFEQGKLILSGCVPTFYLKQNLQELLRDVPHVNRLVNEVDVINSTGLSSVRSSESRC</sequence>
<gene>
    <name evidence="1" type="ORF">C5Y83_28705</name>
</gene>
<comment type="caution">
    <text evidence="1">The sequence shown here is derived from an EMBL/GenBank/DDBJ whole genome shotgun (WGS) entry which is preliminary data.</text>
</comment>
<protein>
    <submittedName>
        <fullName evidence="1">Uncharacterized protein</fullName>
    </submittedName>
</protein>
<dbReference type="Gene3D" id="3.30.1340.30">
    <property type="match status" value="1"/>
</dbReference>
<organism evidence="1 2">
    <name type="scientific">Blastopirellula marina</name>
    <dbReference type="NCBI Taxonomy" id="124"/>
    <lineage>
        <taxon>Bacteria</taxon>
        <taxon>Pseudomonadati</taxon>
        <taxon>Planctomycetota</taxon>
        <taxon>Planctomycetia</taxon>
        <taxon>Pirellulales</taxon>
        <taxon>Pirellulaceae</taxon>
        <taxon>Blastopirellula</taxon>
    </lineage>
</organism>
<dbReference type="AlphaFoldDB" id="A0A2S8F8W3"/>
<accession>A0A2S8F8W3</accession>